<feature type="domain" description="Histidine kinase" evidence="7">
    <location>
        <begin position="136"/>
        <end position="355"/>
    </location>
</feature>
<evidence type="ECO:0000313" key="8">
    <source>
        <dbReference type="EMBL" id="QPH41267.1"/>
    </source>
</evidence>
<dbReference type="InterPro" id="IPR036097">
    <property type="entry name" value="HisK_dim/P_sf"/>
</dbReference>
<dbReference type="InterPro" id="IPR050736">
    <property type="entry name" value="Sensor_HK_Regulatory"/>
</dbReference>
<dbReference type="Gene3D" id="3.30.565.10">
    <property type="entry name" value="Histidine kinase-like ATPase, C-terminal domain"/>
    <property type="match status" value="1"/>
</dbReference>
<dbReference type="Gene3D" id="1.10.287.130">
    <property type="match status" value="1"/>
</dbReference>
<dbReference type="SUPFAM" id="SSF55874">
    <property type="entry name" value="ATPase domain of HSP90 chaperone/DNA topoisomerase II/histidine kinase"/>
    <property type="match status" value="1"/>
</dbReference>
<dbReference type="GO" id="GO:0000155">
    <property type="term" value="F:phosphorelay sensor kinase activity"/>
    <property type="evidence" value="ECO:0007669"/>
    <property type="project" value="InterPro"/>
</dbReference>
<dbReference type="SMART" id="SM00387">
    <property type="entry name" value="HATPase_c"/>
    <property type="match status" value="1"/>
</dbReference>
<keyword evidence="5 8" id="KW-0418">Kinase</keyword>
<dbReference type="SMART" id="SM00388">
    <property type="entry name" value="HisKA"/>
    <property type="match status" value="1"/>
</dbReference>
<dbReference type="PROSITE" id="PS50109">
    <property type="entry name" value="HIS_KIN"/>
    <property type="match status" value="1"/>
</dbReference>
<dbReference type="Pfam" id="PF02518">
    <property type="entry name" value="HATPase_c"/>
    <property type="match status" value="1"/>
</dbReference>
<keyword evidence="4" id="KW-0808">Transferase</keyword>
<evidence type="ECO:0000256" key="2">
    <source>
        <dbReference type="ARBA" id="ARBA00012438"/>
    </source>
</evidence>
<dbReference type="SUPFAM" id="SSF47384">
    <property type="entry name" value="Homodimeric domain of signal transducing histidine kinase"/>
    <property type="match status" value="1"/>
</dbReference>
<keyword evidence="9" id="KW-1185">Reference proteome</keyword>
<dbReference type="RefSeq" id="WP_196100718.1">
    <property type="nucleotide sequence ID" value="NZ_CP064939.1"/>
</dbReference>
<dbReference type="CDD" id="cd00082">
    <property type="entry name" value="HisKA"/>
    <property type="match status" value="1"/>
</dbReference>
<keyword evidence="3" id="KW-0597">Phosphoprotein</keyword>
<evidence type="ECO:0000256" key="5">
    <source>
        <dbReference type="ARBA" id="ARBA00022777"/>
    </source>
</evidence>
<sequence length="355" mass="40772">MPKPSFPLQDLIERESRSYFSYSLKEQRFLYKNKSFEAFLAEHASPDLTQLLLLIHDEDREYVRKVYQSLGPGNVAERIEFRLVMEQRTYYLNLTAVITAEKPRCLIGHFEDVTEEIVHTKNLIEYTNKKNAVLNIISHDLAGPLGTIQMLSSLLQGKGNSLNPDKMQQILTMIETNAKRGIKMIQEFIKKEFLESIGVEVQKQRINIVKGLEEIIAEYKSSELHLHLRFEFNCPFTEIFVMIDPTKFYQAVNNLISNSIKFTPDKGVISINISREANKVIIEIADTGIGIPKKFHDKLFDKFNVAGRTGLRGESSVGLGMSIIKTIIEWHNGKIWFTSEENKGSNFFIELDECD</sequence>
<dbReference type="FunFam" id="3.30.565.10:FF:000006">
    <property type="entry name" value="Sensor histidine kinase WalK"/>
    <property type="match status" value="1"/>
</dbReference>
<evidence type="ECO:0000256" key="6">
    <source>
        <dbReference type="ARBA" id="ARBA00023012"/>
    </source>
</evidence>
<dbReference type="Proteomes" id="UP000594759">
    <property type="component" value="Chromosome"/>
</dbReference>
<dbReference type="AlphaFoldDB" id="A0A7S9L2G9"/>
<reference evidence="8 9" key="1">
    <citation type="submission" date="2020-11" db="EMBL/GenBank/DDBJ databases">
        <title>Pedobacter endophytica, an endophytic bacteria isolated form Carex pumila.</title>
        <authorList>
            <person name="Peng Y."/>
            <person name="Jiang L."/>
            <person name="Lee J."/>
        </authorList>
    </citation>
    <scope>NUCLEOTIDE SEQUENCE [LARGE SCALE GENOMIC DNA]</scope>
    <source>
        <strain evidence="8 9">JBR3-12</strain>
    </source>
</reference>
<gene>
    <name evidence="8" type="ORF">IZT61_08435</name>
</gene>
<evidence type="ECO:0000256" key="1">
    <source>
        <dbReference type="ARBA" id="ARBA00000085"/>
    </source>
</evidence>
<dbReference type="InterPro" id="IPR004358">
    <property type="entry name" value="Sig_transdc_His_kin-like_C"/>
</dbReference>
<dbReference type="InterPro" id="IPR005467">
    <property type="entry name" value="His_kinase_dom"/>
</dbReference>
<dbReference type="InterPro" id="IPR003661">
    <property type="entry name" value="HisK_dim/P_dom"/>
</dbReference>
<protein>
    <recommendedName>
        <fullName evidence="2">histidine kinase</fullName>
        <ecNumber evidence="2">2.7.13.3</ecNumber>
    </recommendedName>
</protein>
<dbReference type="InterPro" id="IPR003594">
    <property type="entry name" value="HATPase_dom"/>
</dbReference>
<comment type="catalytic activity">
    <reaction evidence="1">
        <text>ATP + protein L-histidine = ADP + protein N-phospho-L-histidine.</text>
        <dbReference type="EC" id="2.7.13.3"/>
    </reaction>
</comment>
<dbReference type="EC" id="2.7.13.3" evidence="2"/>
<evidence type="ECO:0000256" key="4">
    <source>
        <dbReference type="ARBA" id="ARBA00022679"/>
    </source>
</evidence>
<name>A0A7S9L2G9_9SPHI</name>
<keyword evidence="6" id="KW-0902">Two-component regulatory system</keyword>
<dbReference type="Gene3D" id="3.30.450.20">
    <property type="entry name" value="PAS domain"/>
    <property type="match status" value="1"/>
</dbReference>
<dbReference type="KEGG" id="pex:IZT61_08435"/>
<dbReference type="PANTHER" id="PTHR43711:SF26">
    <property type="entry name" value="SENSOR HISTIDINE KINASE RCSC"/>
    <property type="match status" value="1"/>
</dbReference>
<dbReference type="EMBL" id="CP064939">
    <property type="protein sequence ID" value="QPH41267.1"/>
    <property type="molecule type" value="Genomic_DNA"/>
</dbReference>
<organism evidence="8 9">
    <name type="scientific">Pedobacter endophyticus</name>
    <dbReference type="NCBI Taxonomy" id="2789740"/>
    <lineage>
        <taxon>Bacteria</taxon>
        <taxon>Pseudomonadati</taxon>
        <taxon>Bacteroidota</taxon>
        <taxon>Sphingobacteriia</taxon>
        <taxon>Sphingobacteriales</taxon>
        <taxon>Sphingobacteriaceae</taxon>
        <taxon>Pedobacter</taxon>
    </lineage>
</organism>
<dbReference type="CDD" id="cd00075">
    <property type="entry name" value="HATPase"/>
    <property type="match status" value="1"/>
</dbReference>
<dbReference type="PANTHER" id="PTHR43711">
    <property type="entry name" value="TWO-COMPONENT HISTIDINE KINASE"/>
    <property type="match status" value="1"/>
</dbReference>
<evidence type="ECO:0000313" key="9">
    <source>
        <dbReference type="Proteomes" id="UP000594759"/>
    </source>
</evidence>
<dbReference type="InterPro" id="IPR036890">
    <property type="entry name" value="HATPase_C_sf"/>
</dbReference>
<accession>A0A7S9L2G9</accession>
<dbReference type="PRINTS" id="PR00344">
    <property type="entry name" value="BCTRLSENSOR"/>
</dbReference>
<proteinExistence type="predicted"/>
<evidence type="ECO:0000259" key="7">
    <source>
        <dbReference type="PROSITE" id="PS50109"/>
    </source>
</evidence>
<dbReference type="Pfam" id="PF00512">
    <property type="entry name" value="HisKA"/>
    <property type="match status" value="1"/>
</dbReference>
<evidence type="ECO:0000256" key="3">
    <source>
        <dbReference type="ARBA" id="ARBA00022553"/>
    </source>
</evidence>